<dbReference type="AlphaFoldDB" id="A0A4Y2BB45"/>
<gene>
    <name evidence="1" type="ORF">AVEN_103001_1</name>
</gene>
<organism evidence="1 2">
    <name type="scientific">Araneus ventricosus</name>
    <name type="common">Orbweaver spider</name>
    <name type="synonym">Epeira ventricosa</name>
    <dbReference type="NCBI Taxonomy" id="182803"/>
    <lineage>
        <taxon>Eukaryota</taxon>
        <taxon>Metazoa</taxon>
        <taxon>Ecdysozoa</taxon>
        <taxon>Arthropoda</taxon>
        <taxon>Chelicerata</taxon>
        <taxon>Arachnida</taxon>
        <taxon>Araneae</taxon>
        <taxon>Araneomorphae</taxon>
        <taxon>Entelegynae</taxon>
        <taxon>Araneoidea</taxon>
        <taxon>Araneidae</taxon>
        <taxon>Araneus</taxon>
    </lineage>
</organism>
<proteinExistence type="predicted"/>
<keyword evidence="2" id="KW-1185">Reference proteome</keyword>
<sequence>MFYTERMDSGDLHHRSNLSQYPSLHLDCRTIKKAVGVETCVQETWGALHIEEIVKSGRSGSEWLVGDGFAWSGAVVNDCING</sequence>
<protein>
    <submittedName>
        <fullName evidence="1">Uncharacterized protein</fullName>
    </submittedName>
</protein>
<evidence type="ECO:0000313" key="1">
    <source>
        <dbReference type="EMBL" id="GBL88334.1"/>
    </source>
</evidence>
<reference evidence="1 2" key="1">
    <citation type="journal article" date="2019" name="Sci. Rep.">
        <title>Orb-weaving spider Araneus ventricosus genome elucidates the spidroin gene catalogue.</title>
        <authorList>
            <person name="Kono N."/>
            <person name="Nakamura H."/>
            <person name="Ohtoshi R."/>
            <person name="Moran D.A.P."/>
            <person name="Shinohara A."/>
            <person name="Yoshida Y."/>
            <person name="Fujiwara M."/>
            <person name="Mori M."/>
            <person name="Tomita M."/>
            <person name="Arakawa K."/>
        </authorList>
    </citation>
    <scope>NUCLEOTIDE SEQUENCE [LARGE SCALE GENOMIC DNA]</scope>
</reference>
<comment type="caution">
    <text evidence="1">The sequence shown here is derived from an EMBL/GenBank/DDBJ whole genome shotgun (WGS) entry which is preliminary data.</text>
</comment>
<dbReference type="EMBL" id="BGPR01000059">
    <property type="protein sequence ID" value="GBL88334.1"/>
    <property type="molecule type" value="Genomic_DNA"/>
</dbReference>
<accession>A0A4Y2BB45</accession>
<name>A0A4Y2BB45_ARAVE</name>
<evidence type="ECO:0000313" key="2">
    <source>
        <dbReference type="Proteomes" id="UP000499080"/>
    </source>
</evidence>
<dbReference type="Proteomes" id="UP000499080">
    <property type="component" value="Unassembled WGS sequence"/>
</dbReference>